<proteinExistence type="predicted"/>
<dbReference type="GO" id="GO:0005737">
    <property type="term" value="C:cytoplasm"/>
    <property type="evidence" value="ECO:0007669"/>
    <property type="project" value="TreeGrafter"/>
</dbReference>
<feature type="repeat" description="Pumilio" evidence="4">
    <location>
        <begin position="258"/>
        <end position="294"/>
    </location>
</feature>
<dbReference type="InterPro" id="IPR033133">
    <property type="entry name" value="PUM-HD"/>
</dbReference>
<feature type="repeat" description="Pumilio" evidence="4">
    <location>
        <begin position="403"/>
        <end position="438"/>
    </location>
</feature>
<organism evidence="6 7">
    <name type="scientific">Aristolochia fimbriata</name>
    <name type="common">White veined hardy Dutchman's pipe vine</name>
    <dbReference type="NCBI Taxonomy" id="158543"/>
    <lineage>
        <taxon>Eukaryota</taxon>
        <taxon>Viridiplantae</taxon>
        <taxon>Streptophyta</taxon>
        <taxon>Embryophyta</taxon>
        <taxon>Tracheophyta</taxon>
        <taxon>Spermatophyta</taxon>
        <taxon>Magnoliopsida</taxon>
        <taxon>Magnoliidae</taxon>
        <taxon>Piperales</taxon>
        <taxon>Aristolochiaceae</taxon>
        <taxon>Aristolochia</taxon>
    </lineage>
</organism>
<dbReference type="InterPro" id="IPR033712">
    <property type="entry name" value="Pumilio_RNA-bd"/>
</dbReference>
<dbReference type="SUPFAM" id="SSF48371">
    <property type="entry name" value="ARM repeat"/>
    <property type="match status" value="1"/>
</dbReference>
<dbReference type="CDD" id="cd07920">
    <property type="entry name" value="Pumilio"/>
    <property type="match status" value="1"/>
</dbReference>
<dbReference type="InterPro" id="IPR016024">
    <property type="entry name" value="ARM-type_fold"/>
</dbReference>
<dbReference type="InterPro" id="IPR011989">
    <property type="entry name" value="ARM-like"/>
</dbReference>
<dbReference type="Proteomes" id="UP000825729">
    <property type="component" value="Unassembled WGS sequence"/>
</dbReference>
<dbReference type="Pfam" id="PF00806">
    <property type="entry name" value="PUF"/>
    <property type="match status" value="7"/>
</dbReference>
<comment type="function">
    <text evidence="3">Sequence-specific RNA-binding protein that regulates translation and mRNA stability by binding the 3'-UTR of target mRNAs.</text>
</comment>
<evidence type="ECO:0000256" key="2">
    <source>
        <dbReference type="ARBA" id="ARBA00022845"/>
    </source>
</evidence>
<dbReference type="PROSITE" id="PS50303">
    <property type="entry name" value="PUM_HD"/>
    <property type="match status" value="1"/>
</dbReference>
<dbReference type="InterPro" id="IPR001313">
    <property type="entry name" value="Pumilio_RNA-bd_rpt"/>
</dbReference>
<feature type="repeat" description="Pumilio" evidence="4">
    <location>
        <begin position="331"/>
        <end position="366"/>
    </location>
</feature>
<keyword evidence="2" id="KW-0810">Translation regulation</keyword>
<name>A0AAV7DVQ1_ARIFI</name>
<comment type="caution">
    <text evidence="6">The sequence shown here is derived from an EMBL/GenBank/DDBJ whole genome shotgun (WGS) entry which is preliminary data.</text>
</comment>
<dbReference type="AlphaFoldDB" id="A0AAV7DVQ1"/>
<keyword evidence="1" id="KW-0677">Repeat</keyword>
<evidence type="ECO:0000259" key="5">
    <source>
        <dbReference type="PROSITE" id="PS50303"/>
    </source>
</evidence>
<dbReference type="PANTHER" id="PTHR12537:SF63">
    <property type="entry name" value="PUMILIO HOMOLOG 15"/>
    <property type="match status" value="1"/>
</dbReference>
<feature type="repeat" description="Pumilio" evidence="4">
    <location>
        <begin position="367"/>
        <end position="402"/>
    </location>
</feature>
<dbReference type="Gene3D" id="1.25.10.10">
    <property type="entry name" value="Leucine-rich Repeat Variant"/>
    <property type="match status" value="1"/>
</dbReference>
<gene>
    <name evidence="6" type="ORF">H6P81_020215</name>
</gene>
<dbReference type="PANTHER" id="PTHR12537">
    <property type="entry name" value="RNA BINDING PROTEIN PUMILIO-RELATED"/>
    <property type="match status" value="1"/>
</dbReference>
<dbReference type="GO" id="GO:0006417">
    <property type="term" value="P:regulation of translation"/>
    <property type="evidence" value="ECO:0007669"/>
    <property type="project" value="UniProtKB-KW"/>
</dbReference>
<dbReference type="SMART" id="SM00025">
    <property type="entry name" value="Pumilio"/>
    <property type="match status" value="8"/>
</dbReference>
<evidence type="ECO:0000313" key="6">
    <source>
        <dbReference type="EMBL" id="KAG9440050.1"/>
    </source>
</evidence>
<accession>A0AAV7DVQ1</accession>
<keyword evidence="7" id="KW-1185">Reference proteome</keyword>
<dbReference type="GO" id="GO:0003729">
    <property type="term" value="F:mRNA binding"/>
    <property type="evidence" value="ECO:0007669"/>
    <property type="project" value="TreeGrafter"/>
</dbReference>
<evidence type="ECO:0000256" key="1">
    <source>
        <dbReference type="ARBA" id="ARBA00022737"/>
    </source>
</evidence>
<dbReference type="FunFam" id="1.25.10.10:FF:000237">
    <property type="entry name" value="Pumilio homolog 9"/>
    <property type="match status" value="1"/>
</dbReference>
<dbReference type="EMBL" id="JAINDJ010000008">
    <property type="protein sequence ID" value="KAG9440050.1"/>
    <property type="molecule type" value="Genomic_DNA"/>
</dbReference>
<feature type="domain" description="PUM-HD" evidence="5">
    <location>
        <begin position="161"/>
        <end position="502"/>
    </location>
</feature>
<evidence type="ECO:0000313" key="7">
    <source>
        <dbReference type="Proteomes" id="UP000825729"/>
    </source>
</evidence>
<protein>
    <recommendedName>
        <fullName evidence="5">PUM-HD domain-containing protein</fullName>
    </recommendedName>
</protein>
<evidence type="ECO:0000256" key="4">
    <source>
        <dbReference type="PROSITE-ProRule" id="PRU00317"/>
    </source>
</evidence>
<reference evidence="6 7" key="1">
    <citation type="submission" date="2021-07" db="EMBL/GenBank/DDBJ databases">
        <title>The Aristolochia fimbriata genome: insights into angiosperm evolution, floral development and chemical biosynthesis.</title>
        <authorList>
            <person name="Jiao Y."/>
        </authorList>
    </citation>
    <scope>NUCLEOTIDE SEQUENCE [LARGE SCALE GENOMIC DNA]</scope>
    <source>
        <strain evidence="6">IBCAS-2021</strain>
        <tissue evidence="6">Leaf</tissue>
    </source>
</reference>
<evidence type="ECO:0000256" key="3">
    <source>
        <dbReference type="ARBA" id="ARBA00058490"/>
    </source>
</evidence>
<sequence length="505" mass="56493">MDIYGGSMEQEQGLLEFLLLQNGCTGKTHQDPLFQTLPTSLSYPDTSLEATLAVLSLLTQSPSSTALRREPRYLGFDPSFATVPDNPAASFSPPLAVNNGLSFAAAQRGFYLPASTSPTTGSLLPFCFQHQEALRTHQCRGHLCTDGFCSDCGRLAHSGGTDYHTCLSRLQSPLFRSPLLGNEFRWGIVHLAMQQEGWRLLQKVVDDGRPDDLLYIFLGLKSHLLELMVDPFGNYFVQKLVEVCNDQLKMEIVLLVTQNRSNFVRICLDMHGTRSVQSLLENLRTPQQKSQIIGAIVPLSLFLIKDLNGHHVVQHCFEHFSNNDNKWLSVKIAQHCTEIAMNKSGCCVLQRCLGKVVGDQKEHLISEITSNALLLSEDRFGNYVVQFLLDQMDPVIPSNLVRQLEGKFATLSMQKFSSNVVEKCLRVAGEELSAKIIRELLESRCLLQVLQDRYGNFVMQCAWSVSKGHIHHAIENAIQENLCNLSAHPYGKNVVARINLNKRPL</sequence>
<dbReference type="PROSITE" id="PS50302">
    <property type="entry name" value="PUM"/>
    <property type="match status" value="5"/>
</dbReference>
<feature type="repeat" description="Pumilio" evidence="4">
    <location>
        <begin position="219"/>
        <end position="254"/>
    </location>
</feature>